<organism evidence="8 9">
    <name type="scientific">Terrabacter aeriphilus</name>
    <dbReference type="NCBI Taxonomy" id="515662"/>
    <lineage>
        <taxon>Bacteria</taxon>
        <taxon>Bacillati</taxon>
        <taxon>Actinomycetota</taxon>
        <taxon>Actinomycetes</taxon>
        <taxon>Micrococcales</taxon>
        <taxon>Intrasporangiaceae</taxon>
        <taxon>Terrabacter</taxon>
    </lineage>
</organism>
<dbReference type="Pfam" id="PF00348">
    <property type="entry name" value="polyprenyl_synt"/>
    <property type="match status" value="1"/>
</dbReference>
<evidence type="ECO:0000313" key="8">
    <source>
        <dbReference type="EMBL" id="GAA5035523.1"/>
    </source>
</evidence>
<dbReference type="InterPro" id="IPR033749">
    <property type="entry name" value="Polyprenyl_synt_CS"/>
</dbReference>
<keyword evidence="4" id="KW-0479">Metal-binding</keyword>
<keyword evidence="3 6" id="KW-0808">Transferase</keyword>
<evidence type="ECO:0000256" key="7">
    <source>
        <dbReference type="SAM" id="MobiDB-lite"/>
    </source>
</evidence>
<evidence type="ECO:0000256" key="1">
    <source>
        <dbReference type="ARBA" id="ARBA00001946"/>
    </source>
</evidence>
<comment type="caution">
    <text evidence="8">The sequence shown here is derived from an EMBL/GenBank/DDBJ whole genome shotgun (WGS) entry which is preliminary data.</text>
</comment>
<reference evidence="9" key="1">
    <citation type="journal article" date="2019" name="Int. J. Syst. Evol. Microbiol.">
        <title>The Global Catalogue of Microorganisms (GCM) 10K type strain sequencing project: providing services to taxonomists for standard genome sequencing and annotation.</title>
        <authorList>
            <consortium name="The Broad Institute Genomics Platform"/>
            <consortium name="The Broad Institute Genome Sequencing Center for Infectious Disease"/>
            <person name="Wu L."/>
            <person name="Ma J."/>
        </authorList>
    </citation>
    <scope>NUCLEOTIDE SEQUENCE [LARGE SCALE GENOMIC DNA]</scope>
    <source>
        <strain evidence="9">JCM 17687</strain>
    </source>
</reference>
<accession>A0ABP9JPG1</accession>
<name>A0ABP9JPG1_9MICO</name>
<evidence type="ECO:0000313" key="9">
    <source>
        <dbReference type="Proteomes" id="UP001500427"/>
    </source>
</evidence>
<dbReference type="InterPro" id="IPR008949">
    <property type="entry name" value="Isoprenoid_synthase_dom_sf"/>
</dbReference>
<dbReference type="InterPro" id="IPR000092">
    <property type="entry name" value="Polyprenyl_synt"/>
</dbReference>
<evidence type="ECO:0000256" key="4">
    <source>
        <dbReference type="ARBA" id="ARBA00022723"/>
    </source>
</evidence>
<feature type="region of interest" description="Disordered" evidence="7">
    <location>
        <begin position="249"/>
        <end position="270"/>
    </location>
</feature>
<keyword evidence="5" id="KW-0460">Magnesium</keyword>
<dbReference type="SUPFAM" id="SSF48576">
    <property type="entry name" value="Terpenoid synthases"/>
    <property type="match status" value="1"/>
</dbReference>
<gene>
    <name evidence="8" type="ORF">GCM10023258_37500</name>
</gene>
<keyword evidence="9" id="KW-1185">Reference proteome</keyword>
<protein>
    <submittedName>
        <fullName evidence="8">Polyprenyl synthetase family protein</fullName>
    </submittedName>
</protein>
<evidence type="ECO:0000256" key="3">
    <source>
        <dbReference type="ARBA" id="ARBA00022679"/>
    </source>
</evidence>
<dbReference type="Gene3D" id="1.10.600.10">
    <property type="entry name" value="Farnesyl Diphosphate Synthase"/>
    <property type="match status" value="1"/>
</dbReference>
<feature type="compositionally biased region" description="Basic and acidic residues" evidence="7">
    <location>
        <begin position="256"/>
        <end position="265"/>
    </location>
</feature>
<feature type="region of interest" description="Disordered" evidence="7">
    <location>
        <begin position="1"/>
        <end position="29"/>
    </location>
</feature>
<comment type="similarity">
    <text evidence="2 6">Belongs to the FPP/GGPP synthase family.</text>
</comment>
<evidence type="ECO:0000256" key="5">
    <source>
        <dbReference type="ARBA" id="ARBA00022842"/>
    </source>
</evidence>
<dbReference type="Proteomes" id="UP001500427">
    <property type="component" value="Unassembled WGS sequence"/>
</dbReference>
<comment type="cofactor">
    <cofactor evidence="1">
        <name>Mg(2+)</name>
        <dbReference type="ChEBI" id="CHEBI:18420"/>
    </cofactor>
</comment>
<dbReference type="PROSITE" id="PS00723">
    <property type="entry name" value="POLYPRENYL_SYNTHASE_1"/>
    <property type="match status" value="1"/>
</dbReference>
<proteinExistence type="inferred from homology"/>
<dbReference type="PANTHER" id="PTHR12001">
    <property type="entry name" value="GERANYLGERANYL PYROPHOSPHATE SYNTHASE"/>
    <property type="match status" value="1"/>
</dbReference>
<evidence type="ECO:0000256" key="2">
    <source>
        <dbReference type="ARBA" id="ARBA00006706"/>
    </source>
</evidence>
<evidence type="ECO:0000256" key="6">
    <source>
        <dbReference type="RuleBase" id="RU004466"/>
    </source>
</evidence>
<dbReference type="CDD" id="cd00685">
    <property type="entry name" value="Trans_IPPS_HT"/>
    <property type="match status" value="1"/>
</dbReference>
<sequence>MTSDVSTRPTGRRSPARADVPRPGADDPRHLARTLADTDALLGEVCDRLVEDWRARSPEPADVIAPDLPELLRDWLLPATGKRLRPVMCHWGWVAARGPERGGSGGRDELVALCAALELVHLFALVHDDVMDRSDSRRGRPTTHVEAARAHVRADALGDPELFGDSVAILYGDLALTEAWHLAASCSPPLRRAWADMLRELVQGQLLDVTGAAARRRDLERARLVAMLKSGAYTVQRPLCLGALAAGAGSTSVPSPEREPGRDPEPAPPGALEALDDYGRHVGEAFALRDDILGIWGDPARTGKPVGDDLLSGKPTVLLAEAQRALPADLVARHLGPHATVTPEAVPLLQEAMREAGVLERTERRIASEVDLACAALARADLDPGAVDELVALARAIGWRDS</sequence>
<dbReference type="RefSeq" id="WP_345509051.1">
    <property type="nucleotide sequence ID" value="NZ_BAABIW010000028.1"/>
</dbReference>
<dbReference type="PANTHER" id="PTHR12001:SF85">
    <property type="entry name" value="SHORT CHAIN ISOPRENYL DIPHOSPHATE SYNTHASE"/>
    <property type="match status" value="1"/>
</dbReference>
<dbReference type="EMBL" id="BAABIW010000028">
    <property type="protein sequence ID" value="GAA5035523.1"/>
    <property type="molecule type" value="Genomic_DNA"/>
</dbReference>